<sequence>MLIYIPTKIRKQLGLGFGDLLQLKKDENHALYFERNENGNKLSKLGQIHLSEKIVQEHQLRNGKIELVPREDRIYLEVNPSLRGRSSSMRSQSGNQLQVIYDRAQRMTGKELQEELLTIYNRLQEELTYDTNLWVQEHQPYSSEVPLTPAQEEPAPQRKYKVCIVDEDGNKEVFTHESSQDFYRAREEIQDANMDKSIEYIIPISS</sequence>
<dbReference type="RefSeq" id="WP_379931242.1">
    <property type="nucleotide sequence ID" value="NZ_JBHUMM010000045.1"/>
</dbReference>
<protein>
    <submittedName>
        <fullName evidence="1">Uncharacterized protein</fullName>
    </submittedName>
</protein>
<reference evidence="2" key="1">
    <citation type="journal article" date="2019" name="Int. J. Syst. Evol. Microbiol.">
        <title>The Global Catalogue of Microorganisms (GCM) 10K type strain sequencing project: providing services to taxonomists for standard genome sequencing and annotation.</title>
        <authorList>
            <consortium name="The Broad Institute Genomics Platform"/>
            <consortium name="The Broad Institute Genome Sequencing Center for Infectious Disease"/>
            <person name="Wu L."/>
            <person name="Ma J."/>
        </authorList>
    </citation>
    <scope>NUCLEOTIDE SEQUENCE [LARGE SCALE GENOMIC DNA]</scope>
    <source>
        <strain evidence="2">KCTC 33676</strain>
    </source>
</reference>
<evidence type="ECO:0000313" key="1">
    <source>
        <dbReference type="EMBL" id="MFD2673657.1"/>
    </source>
</evidence>
<keyword evidence="2" id="KW-1185">Reference proteome</keyword>
<name>A0ABW5RFE1_9BACL</name>
<proteinExistence type="predicted"/>
<dbReference type="EMBL" id="JBHUMM010000045">
    <property type="protein sequence ID" value="MFD2673657.1"/>
    <property type="molecule type" value="Genomic_DNA"/>
</dbReference>
<comment type="caution">
    <text evidence="1">The sequence shown here is derived from an EMBL/GenBank/DDBJ whole genome shotgun (WGS) entry which is preliminary data.</text>
</comment>
<evidence type="ECO:0000313" key="2">
    <source>
        <dbReference type="Proteomes" id="UP001597497"/>
    </source>
</evidence>
<organism evidence="1 2">
    <name type="scientific">Marinicrinis sediminis</name>
    <dbReference type="NCBI Taxonomy" id="1652465"/>
    <lineage>
        <taxon>Bacteria</taxon>
        <taxon>Bacillati</taxon>
        <taxon>Bacillota</taxon>
        <taxon>Bacilli</taxon>
        <taxon>Bacillales</taxon>
        <taxon>Paenibacillaceae</taxon>
    </lineage>
</organism>
<dbReference type="Proteomes" id="UP001597497">
    <property type="component" value="Unassembled WGS sequence"/>
</dbReference>
<gene>
    <name evidence="1" type="ORF">ACFSUC_19075</name>
</gene>
<accession>A0ABW5RFE1</accession>